<dbReference type="EMBL" id="JAAGMA010000936">
    <property type="protein sequence ID" value="NEB13995.1"/>
    <property type="molecule type" value="Genomic_DNA"/>
</dbReference>
<sequence length="598" mass="64462">MTAEAPGTSKPQDFRRSAARLLRAMGPDRRLLVLCLALSVVSVAFTVSVPLILGHATDLIVRGAAGEGVDFGRVGRALMAAAVVVVVSASCAFARGRLAQDIGQRTAHRLREQASAKLTVLPLSYLDRRPRGDLVSRLTNDVDNVALTLQQLLTKIAVSLLSVVGVLGMMLWLSPLLTLIAVASLPLVAVVTRWLGRRSQPEFTEQWRTTGELGAHVEEMFTGHDQVLLFGRGEDAQRVFDQRNHGVFEAAHRAQFLSGIIQPATAFLGHLTFVAVAVVGGLRVASGAMTVGEIQAFITYTLQFNNPLTQAAALVGIVQSGVASAERVFELVDAGEQTPDPREPQRLPEASGKVGFEQVSFRYEPDEPLIENLDLVVAPQETVAIVGPTGAGKTTLVNLLLRFYEPTGGRITLDGIDTRDLSRAELRHHIGMVLQDTWLFEGTIAANIAYGKDGPTQEEIVAAATAARADHFIRTLPDGYDTLLDENGANLSAGERQLLTIARAFLTKPSILVLDEATSSVDTRTETLIQHAMAALRTDRTSFVIAHRLSTIRDADTILVMEQGRIVERGRHEELLAAGGAYARLYAAQFAEPAAQSA</sequence>
<dbReference type="PANTHER" id="PTHR43394:SF1">
    <property type="entry name" value="ATP-BINDING CASSETTE SUB-FAMILY B MEMBER 10, MITOCHONDRIAL"/>
    <property type="match status" value="1"/>
</dbReference>
<evidence type="ECO:0000256" key="11">
    <source>
        <dbReference type="ARBA" id="ARBA00071747"/>
    </source>
</evidence>
<organism evidence="15 16">
    <name type="scientific">Streptomyces coelicoflavus</name>
    <dbReference type="NCBI Taxonomy" id="285562"/>
    <lineage>
        <taxon>Bacteria</taxon>
        <taxon>Bacillati</taxon>
        <taxon>Actinomycetota</taxon>
        <taxon>Actinomycetes</taxon>
        <taxon>Kitasatosporales</taxon>
        <taxon>Streptomycetaceae</taxon>
        <taxon>Streptomyces</taxon>
    </lineage>
</organism>
<dbReference type="InterPro" id="IPR011527">
    <property type="entry name" value="ABC1_TM_dom"/>
</dbReference>
<dbReference type="SUPFAM" id="SSF90123">
    <property type="entry name" value="ABC transporter transmembrane region"/>
    <property type="match status" value="1"/>
</dbReference>
<dbReference type="GO" id="GO:0005886">
    <property type="term" value="C:plasma membrane"/>
    <property type="evidence" value="ECO:0007669"/>
    <property type="project" value="UniProtKB-SubCell"/>
</dbReference>
<dbReference type="PROSITE" id="PS50929">
    <property type="entry name" value="ABC_TM1F"/>
    <property type="match status" value="1"/>
</dbReference>
<evidence type="ECO:0000256" key="12">
    <source>
        <dbReference type="SAM" id="Phobius"/>
    </source>
</evidence>
<dbReference type="CDD" id="cd03254">
    <property type="entry name" value="ABCC_Glucan_exporter_like"/>
    <property type="match status" value="1"/>
</dbReference>
<comment type="subcellular location">
    <subcellularLocation>
        <location evidence="1">Cell membrane</location>
        <topology evidence="1">Multi-pass membrane protein</topology>
    </subcellularLocation>
</comment>
<dbReference type="Gene3D" id="3.40.50.300">
    <property type="entry name" value="P-loop containing nucleotide triphosphate hydrolases"/>
    <property type="match status" value="1"/>
</dbReference>
<dbReference type="Proteomes" id="UP000470446">
    <property type="component" value="Unassembled WGS sequence"/>
</dbReference>
<dbReference type="InterPro" id="IPR017871">
    <property type="entry name" value="ABC_transporter-like_CS"/>
</dbReference>
<evidence type="ECO:0000313" key="16">
    <source>
        <dbReference type="Proteomes" id="UP000470446"/>
    </source>
</evidence>
<keyword evidence="8 12" id="KW-0472">Membrane</keyword>
<dbReference type="PROSITE" id="PS00211">
    <property type="entry name" value="ABC_TRANSPORTER_1"/>
    <property type="match status" value="1"/>
</dbReference>
<dbReference type="SUPFAM" id="SSF52540">
    <property type="entry name" value="P-loop containing nucleoside triphosphate hydrolases"/>
    <property type="match status" value="1"/>
</dbReference>
<comment type="caution">
    <text evidence="15">The sequence shown here is derived from an EMBL/GenBank/DDBJ whole genome shotgun (WGS) entry which is preliminary data.</text>
</comment>
<gene>
    <name evidence="15" type="ORF">G3I32_35075</name>
</gene>
<reference evidence="15 16" key="1">
    <citation type="submission" date="2020-01" db="EMBL/GenBank/DDBJ databases">
        <title>Insect and environment-associated Actinomycetes.</title>
        <authorList>
            <person name="Currrie C."/>
            <person name="Chevrette M."/>
            <person name="Carlson C."/>
            <person name="Stubbendieck R."/>
            <person name="Wendt-Pienkowski E."/>
        </authorList>
    </citation>
    <scope>NUCLEOTIDE SEQUENCE [LARGE SCALE GENOMIC DNA]</scope>
    <source>
        <strain evidence="15 16">SID14163</strain>
    </source>
</reference>
<evidence type="ECO:0000256" key="6">
    <source>
        <dbReference type="ARBA" id="ARBA00022840"/>
    </source>
</evidence>
<dbReference type="InterPro" id="IPR039421">
    <property type="entry name" value="Type_1_exporter"/>
</dbReference>
<dbReference type="RefSeq" id="WP_164249967.1">
    <property type="nucleotide sequence ID" value="NZ_JAAGMA010000936.1"/>
</dbReference>
<keyword evidence="5" id="KW-0547">Nucleotide-binding</keyword>
<evidence type="ECO:0000256" key="10">
    <source>
        <dbReference type="ARBA" id="ARBA00061644"/>
    </source>
</evidence>
<dbReference type="InterPro" id="IPR027417">
    <property type="entry name" value="P-loop_NTPase"/>
</dbReference>
<proteinExistence type="inferred from homology"/>
<keyword evidence="3" id="KW-1003">Cell membrane</keyword>
<dbReference type="GO" id="GO:0016887">
    <property type="term" value="F:ATP hydrolysis activity"/>
    <property type="evidence" value="ECO:0007669"/>
    <property type="project" value="InterPro"/>
</dbReference>
<feature type="transmembrane region" description="Helical" evidence="12">
    <location>
        <begin position="74"/>
        <end position="94"/>
    </location>
</feature>
<keyword evidence="7 12" id="KW-1133">Transmembrane helix</keyword>
<protein>
    <recommendedName>
        <fullName evidence="11">Fatty acid ABC transporter ATP-binding/permease protein</fullName>
    </recommendedName>
</protein>
<dbReference type="InterPro" id="IPR036640">
    <property type="entry name" value="ABC1_TM_sf"/>
</dbReference>
<dbReference type="PROSITE" id="PS50893">
    <property type="entry name" value="ABC_TRANSPORTER_2"/>
    <property type="match status" value="1"/>
</dbReference>
<evidence type="ECO:0000313" key="15">
    <source>
        <dbReference type="EMBL" id="NEB13995.1"/>
    </source>
</evidence>
<evidence type="ECO:0000256" key="4">
    <source>
        <dbReference type="ARBA" id="ARBA00022692"/>
    </source>
</evidence>
<keyword evidence="2" id="KW-0813">Transport</keyword>
<keyword evidence="4 12" id="KW-0812">Transmembrane</keyword>
<evidence type="ECO:0000256" key="7">
    <source>
        <dbReference type="ARBA" id="ARBA00022989"/>
    </source>
</evidence>
<evidence type="ECO:0000256" key="9">
    <source>
        <dbReference type="ARBA" id="ARBA00055053"/>
    </source>
</evidence>
<dbReference type="Gene3D" id="1.20.1560.10">
    <property type="entry name" value="ABC transporter type 1, transmembrane domain"/>
    <property type="match status" value="1"/>
</dbReference>
<evidence type="ECO:0000256" key="8">
    <source>
        <dbReference type="ARBA" id="ARBA00023136"/>
    </source>
</evidence>
<feature type="transmembrane region" description="Helical" evidence="12">
    <location>
        <begin position="31"/>
        <end position="54"/>
    </location>
</feature>
<dbReference type="GO" id="GO:0005524">
    <property type="term" value="F:ATP binding"/>
    <property type="evidence" value="ECO:0007669"/>
    <property type="project" value="UniProtKB-KW"/>
</dbReference>
<accession>A0A7K3PYC6</accession>
<dbReference type="InterPro" id="IPR003439">
    <property type="entry name" value="ABC_transporter-like_ATP-bd"/>
</dbReference>
<dbReference type="FunFam" id="3.40.50.300:FF:000287">
    <property type="entry name" value="Multidrug ABC transporter ATP-binding protein"/>
    <property type="match status" value="1"/>
</dbReference>
<evidence type="ECO:0000256" key="5">
    <source>
        <dbReference type="ARBA" id="ARBA00022741"/>
    </source>
</evidence>
<comment type="similarity">
    <text evidence="10">Belongs to the ABC transporter superfamily. Lipid exporter (TC 3.A.1.106) family.</text>
</comment>
<feature type="transmembrane region" description="Helical" evidence="12">
    <location>
        <begin position="152"/>
        <end position="173"/>
    </location>
</feature>
<dbReference type="SMART" id="SM00382">
    <property type="entry name" value="AAA"/>
    <property type="match status" value="1"/>
</dbReference>
<evidence type="ECO:0000256" key="2">
    <source>
        <dbReference type="ARBA" id="ARBA00022448"/>
    </source>
</evidence>
<dbReference type="AlphaFoldDB" id="A0A7K3PYC6"/>
<evidence type="ECO:0000259" key="13">
    <source>
        <dbReference type="PROSITE" id="PS50893"/>
    </source>
</evidence>
<dbReference type="PANTHER" id="PTHR43394">
    <property type="entry name" value="ATP-DEPENDENT PERMEASE MDL1, MITOCHONDRIAL"/>
    <property type="match status" value="1"/>
</dbReference>
<feature type="domain" description="ABC transmembrane type-1" evidence="14">
    <location>
        <begin position="33"/>
        <end position="320"/>
    </location>
</feature>
<evidence type="ECO:0000256" key="3">
    <source>
        <dbReference type="ARBA" id="ARBA00022475"/>
    </source>
</evidence>
<feature type="domain" description="ABC transporter" evidence="13">
    <location>
        <begin position="354"/>
        <end position="588"/>
    </location>
</feature>
<comment type="function">
    <text evidence="9">ABC transporter involved in fatty acid import. Transmembrane domains (TMD) form a pore in the membrane and the ATP-binding domain (NBD) is responsible for energy generation.</text>
</comment>
<dbReference type="CDD" id="cd18547">
    <property type="entry name" value="ABC_6TM_Tm288_like"/>
    <property type="match status" value="1"/>
</dbReference>
<evidence type="ECO:0000259" key="14">
    <source>
        <dbReference type="PROSITE" id="PS50929"/>
    </source>
</evidence>
<dbReference type="GO" id="GO:0015421">
    <property type="term" value="F:ABC-type oligopeptide transporter activity"/>
    <property type="evidence" value="ECO:0007669"/>
    <property type="project" value="TreeGrafter"/>
</dbReference>
<evidence type="ECO:0000256" key="1">
    <source>
        <dbReference type="ARBA" id="ARBA00004651"/>
    </source>
</evidence>
<dbReference type="FunFam" id="1.20.1560.10:FF:000011">
    <property type="entry name" value="Multidrug ABC transporter ATP-binding protein"/>
    <property type="match status" value="1"/>
</dbReference>
<dbReference type="Pfam" id="PF00005">
    <property type="entry name" value="ABC_tran"/>
    <property type="match status" value="1"/>
</dbReference>
<dbReference type="Pfam" id="PF00664">
    <property type="entry name" value="ABC_membrane"/>
    <property type="match status" value="1"/>
</dbReference>
<keyword evidence="6 15" id="KW-0067">ATP-binding</keyword>
<dbReference type="InterPro" id="IPR003593">
    <property type="entry name" value="AAA+_ATPase"/>
</dbReference>
<name>A0A7K3PYC6_9ACTN</name>